<reference evidence="1" key="1">
    <citation type="submission" date="2023-06" db="EMBL/GenBank/DDBJ databases">
        <authorList>
            <consortium name="Lawrence Berkeley National Laboratory"/>
            <person name="Ahrendt S."/>
            <person name="Sahu N."/>
            <person name="Indic B."/>
            <person name="Wong-Bajracharya J."/>
            <person name="Merenyi Z."/>
            <person name="Ke H.-M."/>
            <person name="Monk M."/>
            <person name="Kocsube S."/>
            <person name="Drula E."/>
            <person name="Lipzen A."/>
            <person name="Balint B."/>
            <person name="Henrissat B."/>
            <person name="Andreopoulos B."/>
            <person name="Martin F.M."/>
            <person name="Harder C.B."/>
            <person name="Rigling D."/>
            <person name="Ford K.L."/>
            <person name="Foster G.D."/>
            <person name="Pangilinan J."/>
            <person name="Papanicolaou A."/>
            <person name="Barry K."/>
            <person name="LaButti K."/>
            <person name="Viragh M."/>
            <person name="Koriabine M."/>
            <person name="Yan M."/>
            <person name="Riley R."/>
            <person name="Champramary S."/>
            <person name="Plett K.L."/>
            <person name="Tsai I.J."/>
            <person name="Slot J."/>
            <person name="Sipos G."/>
            <person name="Plett J."/>
            <person name="Nagy L.G."/>
            <person name="Grigoriev I.V."/>
        </authorList>
    </citation>
    <scope>NUCLEOTIDE SEQUENCE</scope>
    <source>
        <strain evidence="1">FPL87.14</strain>
    </source>
</reference>
<keyword evidence="2" id="KW-1185">Reference proteome</keyword>
<sequence length="259" mass="29521">MYWWSSQDGQKAIGGGSAKGGKWFPDLAKHMKALLEDLQIHHEMQLDLNIQSGVRCLDGESIEHLWAIMNGYASSTKEMGPGSQWDTLDCHFNFLNWGKFVLFGIMLVWKLIKAREELVCQTEVHKLFMKCLLIAGLAEKWTAEVMEWEADMSKPSPYVMLEDQQQCMRVLADGDRVLSQAEATDLKRRHVHLQKNLPLFCKLQAVYIPGAAIQIARENVAHEVEVQVEDKKIWLPSDFSAGSWPKACYKGLAEKEEEL</sequence>
<gene>
    <name evidence="1" type="ORF">EV421DRAFT_1743866</name>
</gene>
<dbReference type="Proteomes" id="UP001175226">
    <property type="component" value="Unassembled WGS sequence"/>
</dbReference>
<dbReference type="InterPro" id="IPR040521">
    <property type="entry name" value="KDZ"/>
</dbReference>
<evidence type="ECO:0000313" key="1">
    <source>
        <dbReference type="EMBL" id="KAK0430605.1"/>
    </source>
</evidence>
<accession>A0AA39IVG9</accession>
<name>A0AA39IVG9_9AGAR</name>
<organism evidence="1 2">
    <name type="scientific">Armillaria borealis</name>
    <dbReference type="NCBI Taxonomy" id="47425"/>
    <lineage>
        <taxon>Eukaryota</taxon>
        <taxon>Fungi</taxon>
        <taxon>Dikarya</taxon>
        <taxon>Basidiomycota</taxon>
        <taxon>Agaricomycotina</taxon>
        <taxon>Agaricomycetes</taxon>
        <taxon>Agaricomycetidae</taxon>
        <taxon>Agaricales</taxon>
        <taxon>Marasmiineae</taxon>
        <taxon>Physalacriaceae</taxon>
        <taxon>Armillaria</taxon>
    </lineage>
</organism>
<protein>
    <submittedName>
        <fullName evidence="1">Uncharacterized protein</fullName>
    </submittedName>
</protein>
<comment type="caution">
    <text evidence="1">The sequence shown here is derived from an EMBL/GenBank/DDBJ whole genome shotgun (WGS) entry which is preliminary data.</text>
</comment>
<dbReference type="Pfam" id="PF18758">
    <property type="entry name" value="KDZ"/>
    <property type="match status" value="1"/>
</dbReference>
<evidence type="ECO:0000313" key="2">
    <source>
        <dbReference type="Proteomes" id="UP001175226"/>
    </source>
</evidence>
<proteinExistence type="predicted"/>
<dbReference type="EMBL" id="JAUEPT010000140">
    <property type="protein sequence ID" value="KAK0430605.1"/>
    <property type="molecule type" value="Genomic_DNA"/>
</dbReference>
<dbReference type="AlphaFoldDB" id="A0AA39IVG9"/>